<organism evidence="4 5">
    <name type="scientific">Clostridium vincentii</name>
    <dbReference type="NCBI Taxonomy" id="52704"/>
    <lineage>
        <taxon>Bacteria</taxon>
        <taxon>Bacillati</taxon>
        <taxon>Bacillota</taxon>
        <taxon>Clostridia</taxon>
        <taxon>Eubacteriales</taxon>
        <taxon>Clostridiaceae</taxon>
        <taxon>Clostridium</taxon>
    </lineage>
</organism>
<feature type="domain" description="N-acetylmuramoyl-L-alanine amidase" evidence="2">
    <location>
        <begin position="25"/>
        <end position="149"/>
    </location>
</feature>
<dbReference type="PANTHER" id="PTHR11022">
    <property type="entry name" value="PEPTIDOGLYCAN RECOGNITION PROTEIN"/>
    <property type="match status" value="1"/>
</dbReference>
<evidence type="ECO:0000313" key="5">
    <source>
        <dbReference type="Proteomes" id="UP000239471"/>
    </source>
</evidence>
<dbReference type="EMBL" id="PVXQ01000057">
    <property type="protein sequence ID" value="PRR79714.1"/>
    <property type="molecule type" value="Genomic_DNA"/>
</dbReference>
<feature type="domain" description="Peptidoglycan recognition protein family" evidence="3">
    <location>
        <begin position="17"/>
        <end position="143"/>
    </location>
</feature>
<name>A0A2T0B748_9CLOT</name>
<dbReference type="InterPro" id="IPR036505">
    <property type="entry name" value="Amidase/PGRP_sf"/>
</dbReference>
<dbReference type="CDD" id="cd06583">
    <property type="entry name" value="PGRP"/>
    <property type="match status" value="1"/>
</dbReference>
<sequence>MRSDLVNRKDTFSTQAPEIMEITYNWAQPLSYDLNPNMIVYHHTVKTDLTPQRIDELHKERGWSGVGYHFYIRKDGTIYRGRPENAIGSHAQGVNARAFGISLEGNFNNEYLTMQQKDSLIALSKYLMNKYNITDLKRHKDVRNTECPGVNFPFEEIKAELNV</sequence>
<dbReference type="SMART" id="SM00701">
    <property type="entry name" value="PGRP"/>
    <property type="match status" value="1"/>
</dbReference>
<dbReference type="SMART" id="SM00644">
    <property type="entry name" value="Ami_2"/>
    <property type="match status" value="1"/>
</dbReference>
<dbReference type="Gene3D" id="3.40.80.10">
    <property type="entry name" value="Peptidoglycan recognition protein-like"/>
    <property type="match status" value="1"/>
</dbReference>
<dbReference type="Proteomes" id="UP000239471">
    <property type="component" value="Unassembled WGS sequence"/>
</dbReference>
<dbReference type="SUPFAM" id="SSF55846">
    <property type="entry name" value="N-acetylmuramoyl-L-alanine amidase-like"/>
    <property type="match status" value="1"/>
</dbReference>
<comment type="similarity">
    <text evidence="1">Belongs to the N-acetylmuramoyl-L-alanine amidase 2 family.</text>
</comment>
<dbReference type="GO" id="GO:0008270">
    <property type="term" value="F:zinc ion binding"/>
    <property type="evidence" value="ECO:0007669"/>
    <property type="project" value="InterPro"/>
</dbReference>
<protein>
    <submittedName>
        <fullName evidence="4">N-acetylmuramoyl-L-alanine amidase</fullName>
    </submittedName>
</protein>
<dbReference type="InterPro" id="IPR002502">
    <property type="entry name" value="Amidase_domain"/>
</dbReference>
<dbReference type="PANTHER" id="PTHR11022:SF41">
    <property type="entry name" value="PEPTIDOGLYCAN-RECOGNITION PROTEIN LC-RELATED"/>
    <property type="match status" value="1"/>
</dbReference>
<dbReference type="OrthoDB" id="9811296at2"/>
<dbReference type="GO" id="GO:0008745">
    <property type="term" value="F:N-acetylmuramoyl-L-alanine amidase activity"/>
    <property type="evidence" value="ECO:0007669"/>
    <property type="project" value="InterPro"/>
</dbReference>
<dbReference type="Pfam" id="PF01510">
    <property type="entry name" value="Amidase_2"/>
    <property type="match status" value="1"/>
</dbReference>
<evidence type="ECO:0000256" key="1">
    <source>
        <dbReference type="ARBA" id="ARBA00007553"/>
    </source>
</evidence>
<evidence type="ECO:0000259" key="2">
    <source>
        <dbReference type="SMART" id="SM00644"/>
    </source>
</evidence>
<dbReference type="InterPro" id="IPR015510">
    <property type="entry name" value="PGRP"/>
</dbReference>
<gene>
    <name evidence="4" type="ORF">CLVI_32620</name>
</gene>
<accession>A0A2T0B748</accession>
<keyword evidence="5" id="KW-1185">Reference proteome</keyword>
<dbReference type="InterPro" id="IPR006619">
    <property type="entry name" value="PGRP_domain_met/bac"/>
</dbReference>
<dbReference type="RefSeq" id="WP_106061127.1">
    <property type="nucleotide sequence ID" value="NZ_PVXQ01000057.1"/>
</dbReference>
<dbReference type="GO" id="GO:0009253">
    <property type="term" value="P:peptidoglycan catabolic process"/>
    <property type="evidence" value="ECO:0007669"/>
    <property type="project" value="InterPro"/>
</dbReference>
<evidence type="ECO:0000259" key="3">
    <source>
        <dbReference type="SMART" id="SM00701"/>
    </source>
</evidence>
<reference evidence="4 5" key="1">
    <citation type="submission" date="2018-03" db="EMBL/GenBank/DDBJ databases">
        <title>Genome sequence of Clostridium vincentii DSM 10228.</title>
        <authorList>
            <person name="Poehlein A."/>
            <person name="Daniel R."/>
        </authorList>
    </citation>
    <scope>NUCLEOTIDE SEQUENCE [LARGE SCALE GENOMIC DNA]</scope>
    <source>
        <strain evidence="4 5">DSM 10228</strain>
    </source>
</reference>
<comment type="caution">
    <text evidence="4">The sequence shown here is derived from an EMBL/GenBank/DDBJ whole genome shotgun (WGS) entry which is preliminary data.</text>
</comment>
<dbReference type="AlphaFoldDB" id="A0A2T0B748"/>
<proteinExistence type="inferred from homology"/>
<evidence type="ECO:0000313" key="4">
    <source>
        <dbReference type="EMBL" id="PRR79714.1"/>
    </source>
</evidence>